<evidence type="ECO:0000313" key="2">
    <source>
        <dbReference type="EMBL" id="KAA0199680.1"/>
    </source>
</evidence>
<gene>
    <name evidence="2" type="ORF">FBUS_01673</name>
</gene>
<feature type="compositionally biased region" description="Low complexity" evidence="1">
    <location>
        <begin position="35"/>
        <end position="60"/>
    </location>
</feature>
<sequence length="535" mass="59070">MDLFCVHVQASRLVQYLSDLRLTSRVKSEMTKLPTSNADGSSSGCSSGSSADSHLSSTATGSSTKPAVYDRFSGVWSTWCVSPKHPRHDQSNRATPSMEIEPVKLPITSDYYEAVHTGSMVDDSVSLVSDPQLIDPVYSKIRGSKFVDPVPSDYDSVIGSEDWSVPPNDDRGSLLSYSSEESDHPSAHVYHQLIKRDAMPSEVTSIQPYVNYETPKCAKNLRRPENAANPASETNSNWSIRFSKSSPLRRVIDCVVSSRSNDSVTRLCQSTPPPQLPDRSYGQSTVNLVYRLRSLLRYKETRPEQTVAVSRGLSGPQYVKKAATLTTIVHGSSSHDSIQPSAALSCLNVNKCDANNLIDNTQIPYDKGISVHSANSGLHVTNTCERYLSSDDVIQQFYPSVTEIMSLHLPQCNLDSIRFEVKQTAQIQSPKLYLQIDLLNTKSIIEHPGSVPQSTSTPLSSSPLVTGSLYPEKTEQPRAFWVDITTSPERDPTRMGAFSSPTKSLICATQNRTMMSPLMERSMEDDEVRHTLSHQ</sequence>
<evidence type="ECO:0000313" key="3">
    <source>
        <dbReference type="Proteomes" id="UP000728185"/>
    </source>
</evidence>
<dbReference type="Proteomes" id="UP000728185">
    <property type="component" value="Unassembled WGS sequence"/>
</dbReference>
<proteinExistence type="predicted"/>
<dbReference type="OrthoDB" id="6246888at2759"/>
<feature type="region of interest" description="Disordered" evidence="1">
    <location>
        <begin position="158"/>
        <end position="182"/>
    </location>
</feature>
<keyword evidence="3" id="KW-1185">Reference proteome</keyword>
<protein>
    <submittedName>
        <fullName evidence="2">Uncharacterized protein</fullName>
    </submittedName>
</protein>
<accession>A0A8E0VL54</accession>
<feature type="region of interest" description="Disordered" evidence="1">
    <location>
        <begin position="31"/>
        <end position="64"/>
    </location>
</feature>
<evidence type="ECO:0000256" key="1">
    <source>
        <dbReference type="SAM" id="MobiDB-lite"/>
    </source>
</evidence>
<reference evidence="2" key="1">
    <citation type="submission" date="2019-05" db="EMBL/GenBank/DDBJ databases">
        <title>Annotation for the trematode Fasciolopsis buski.</title>
        <authorList>
            <person name="Choi Y.-J."/>
        </authorList>
    </citation>
    <scope>NUCLEOTIDE SEQUENCE</scope>
    <source>
        <strain evidence="2">HT</strain>
        <tissue evidence="2">Whole worm</tissue>
    </source>
</reference>
<dbReference type="EMBL" id="LUCM01000981">
    <property type="protein sequence ID" value="KAA0199680.1"/>
    <property type="molecule type" value="Genomic_DNA"/>
</dbReference>
<dbReference type="AlphaFoldDB" id="A0A8E0VL54"/>
<organism evidence="2 3">
    <name type="scientific">Fasciolopsis buskii</name>
    <dbReference type="NCBI Taxonomy" id="27845"/>
    <lineage>
        <taxon>Eukaryota</taxon>
        <taxon>Metazoa</taxon>
        <taxon>Spiralia</taxon>
        <taxon>Lophotrochozoa</taxon>
        <taxon>Platyhelminthes</taxon>
        <taxon>Trematoda</taxon>
        <taxon>Digenea</taxon>
        <taxon>Plagiorchiida</taxon>
        <taxon>Echinostomata</taxon>
        <taxon>Echinostomatoidea</taxon>
        <taxon>Fasciolidae</taxon>
        <taxon>Fasciolopsis</taxon>
    </lineage>
</organism>
<name>A0A8E0VL54_9TREM</name>
<comment type="caution">
    <text evidence="2">The sequence shown here is derived from an EMBL/GenBank/DDBJ whole genome shotgun (WGS) entry which is preliminary data.</text>
</comment>